<dbReference type="EMBL" id="RXOE01000013">
    <property type="protein sequence ID" value="RTQ30537.1"/>
    <property type="molecule type" value="Genomic_DNA"/>
</dbReference>
<dbReference type="RefSeq" id="WP_093209827.1">
    <property type="nucleotide sequence ID" value="NZ_RXOE01000013.1"/>
</dbReference>
<evidence type="ECO:0000313" key="2">
    <source>
        <dbReference type="EMBL" id="RTQ30537.1"/>
    </source>
</evidence>
<sequence>MSKPALSPWIRLRWRLPEAGLFGHAVEGHWLWEPDTPAVRAAFQAAVEAGNRAHGAGTHWVEQEEIGNAPAPW</sequence>
<dbReference type="AlphaFoldDB" id="A0A3S0GSN0"/>
<dbReference type="Proteomes" id="UP000267418">
    <property type="component" value="Unassembled WGS sequence"/>
</dbReference>
<gene>
    <name evidence="2" type="ORF">EJP69_29090</name>
</gene>
<reference evidence="2 3" key="1">
    <citation type="submission" date="2018-12" db="EMBL/GenBank/DDBJ databases">
        <title>The genome of Variovorax gossypii DSM 100435.</title>
        <authorList>
            <person name="Gao J."/>
            <person name="Sun J."/>
        </authorList>
    </citation>
    <scope>NUCLEOTIDE SEQUENCE [LARGE SCALE GENOMIC DNA]</scope>
    <source>
        <strain evidence="2 3">DSM 100435</strain>
    </source>
</reference>
<accession>A0A3S0GSN0</accession>
<feature type="region of interest" description="Disordered" evidence="1">
    <location>
        <begin position="54"/>
        <end position="73"/>
    </location>
</feature>
<evidence type="ECO:0000313" key="3">
    <source>
        <dbReference type="Proteomes" id="UP000267418"/>
    </source>
</evidence>
<proteinExistence type="predicted"/>
<protein>
    <submittedName>
        <fullName evidence="2">Uncharacterized protein</fullName>
    </submittedName>
</protein>
<keyword evidence="3" id="KW-1185">Reference proteome</keyword>
<evidence type="ECO:0000256" key="1">
    <source>
        <dbReference type="SAM" id="MobiDB-lite"/>
    </source>
</evidence>
<comment type="caution">
    <text evidence="2">The sequence shown here is derived from an EMBL/GenBank/DDBJ whole genome shotgun (WGS) entry which is preliminary data.</text>
</comment>
<dbReference type="OrthoDB" id="8855283at2"/>
<organism evidence="2 3">
    <name type="scientific">Variovorax gossypii</name>
    <dbReference type="NCBI Taxonomy" id="1679495"/>
    <lineage>
        <taxon>Bacteria</taxon>
        <taxon>Pseudomonadati</taxon>
        <taxon>Pseudomonadota</taxon>
        <taxon>Betaproteobacteria</taxon>
        <taxon>Burkholderiales</taxon>
        <taxon>Comamonadaceae</taxon>
        <taxon>Variovorax</taxon>
    </lineage>
</organism>
<name>A0A3S0GSN0_9BURK</name>